<evidence type="ECO:0000313" key="3">
    <source>
        <dbReference type="Proteomes" id="UP000427108"/>
    </source>
</evidence>
<dbReference type="EMBL" id="CP046115">
    <property type="protein sequence ID" value="QGN40423.1"/>
    <property type="molecule type" value="Genomic_DNA"/>
</dbReference>
<dbReference type="OrthoDB" id="6575384at2"/>
<gene>
    <name evidence="2" type="ORF">GJ746_01760</name>
</gene>
<reference evidence="2 3" key="1">
    <citation type="submission" date="2019-11" db="EMBL/GenBank/DDBJ databases">
        <title>Isolation and Application of One Kind of P-Hydroxybenzoic Acid Degrading Bacterium in Mitigating Cropping Obstacle of Cucumber.</title>
        <authorList>
            <person name="Wu F."/>
            <person name="An Y."/>
        </authorList>
    </citation>
    <scope>NUCLEOTIDE SEQUENCE [LARGE SCALE GENOMIC DNA]</scope>
    <source>
        <strain evidence="2 3">P620</strain>
    </source>
</reference>
<organism evidence="2 3">
    <name type="scientific">Klebsiella oxytoca</name>
    <dbReference type="NCBI Taxonomy" id="571"/>
    <lineage>
        <taxon>Bacteria</taxon>
        <taxon>Pseudomonadati</taxon>
        <taxon>Pseudomonadota</taxon>
        <taxon>Gammaproteobacteria</taxon>
        <taxon>Enterobacterales</taxon>
        <taxon>Enterobacteriaceae</taxon>
        <taxon>Klebsiella/Raoultella group</taxon>
        <taxon>Klebsiella</taxon>
    </lineage>
</organism>
<protein>
    <submittedName>
        <fullName evidence="2">Uncharacterized protein</fullName>
    </submittedName>
</protein>
<name>A0A6B8N183_KLEOX</name>
<dbReference type="AlphaFoldDB" id="A0A6B8N183"/>
<feature type="region of interest" description="Disordered" evidence="1">
    <location>
        <begin position="1"/>
        <end position="22"/>
    </location>
</feature>
<dbReference type="Proteomes" id="UP000427108">
    <property type="component" value="Chromosome"/>
</dbReference>
<proteinExistence type="predicted"/>
<sequence>MKNDFAPSVSRGNDEQNKKANDYPAFRRAFSTEVCRISLNFAYDVQEITSRCANVIVHAQSGNNFALRRQQFFPGHRLQEWFTLREA</sequence>
<evidence type="ECO:0000313" key="2">
    <source>
        <dbReference type="EMBL" id="QGN40423.1"/>
    </source>
</evidence>
<feature type="compositionally biased region" description="Basic and acidic residues" evidence="1">
    <location>
        <begin position="12"/>
        <end position="21"/>
    </location>
</feature>
<evidence type="ECO:0000256" key="1">
    <source>
        <dbReference type="SAM" id="MobiDB-lite"/>
    </source>
</evidence>
<accession>A0A6B8N183</accession>